<name>A0A8T0IK64_CERPU</name>
<accession>A0A8T0IK64</accession>
<organism evidence="2 3">
    <name type="scientific">Ceratodon purpureus</name>
    <name type="common">Fire moss</name>
    <name type="synonym">Dicranum purpureum</name>
    <dbReference type="NCBI Taxonomy" id="3225"/>
    <lineage>
        <taxon>Eukaryota</taxon>
        <taxon>Viridiplantae</taxon>
        <taxon>Streptophyta</taxon>
        <taxon>Embryophyta</taxon>
        <taxon>Bryophyta</taxon>
        <taxon>Bryophytina</taxon>
        <taxon>Bryopsida</taxon>
        <taxon>Dicranidae</taxon>
        <taxon>Pseudoditrichales</taxon>
        <taxon>Ditrichaceae</taxon>
        <taxon>Ceratodon</taxon>
    </lineage>
</organism>
<feature type="signal peptide" evidence="1">
    <location>
        <begin position="1"/>
        <end position="22"/>
    </location>
</feature>
<dbReference type="AlphaFoldDB" id="A0A8T0IK64"/>
<proteinExistence type="predicted"/>
<evidence type="ECO:0000313" key="3">
    <source>
        <dbReference type="Proteomes" id="UP000822688"/>
    </source>
</evidence>
<gene>
    <name evidence="2" type="ORF">KC19_3G190100</name>
</gene>
<keyword evidence="3" id="KW-1185">Reference proteome</keyword>
<reference evidence="2" key="1">
    <citation type="submission" date="2020-06" db="EMBL/GenBank/DDBJ databases">
        <title>WGS assembly of Ceratodon purpureus strain R40.</title>
        <authorList>
            <person name="Carey S.B."/>
            <person name="Jenkins J."/>
            <person name="Shu S."/>
            <person name="Lovell J.T."/>
            <person name="Sreedasyam A."/>
            <person name="Maumus F."/>
            <person name="Tiley G.P."/>
            <person name="Fernandez-Pozo N."/>
            <person name="Barry K."/>
            <person name="Chen C."/>
            <person name="Wang M."/>
            <person name="Lipzen A."/>
            <person name="Daum C."/>
            <person name="Saski C.A."/>
            <person name="Payton A.C."/>
            <person name="Mcbreen J.C."/>
            <person name="Conrad R.E."/>
            <person name="Kollar L.M."/>
            <person name="Olsson S."/>
            <person name="Huttunen S."/>
            <person name="Landis J.B."/>
            <person name="Wickett N.J."/>
            <person name="Johnson M.G."/>
            <person name="Rensing S.A."/>
            <person name="Grimwood J."/>
            <person name="Schmutz J."/>
            <person name="Mcdaniel S.F."/>
        </authorList>
    </citation>
    <scope>NUCLEOTIDE SEQUENCE</scope>
    <source>
        <strain evidence="2">R40</strain>
    </source>
</reference>
<comment type="caution">
    <text evidence="2">The sequence shown here is derived from an EMBL/GenBank/DDBJ whole genome shotgun (WGS) entry which is preliminary data.</text>
</comment>
<keyword evidence="1" id="KW-0732">Signal</keyword>
<dbReference type="Proteomes" id="UP000822688">
    <property type="component" value="Chromosome 3"/>
</dbReference>
<evidence type="ECO:0000313" key="2">
    <source>
        <dbReference type="EMBL" id="KAG0584170.1"/>
    </source>
</evidence>
<protein>
    <submittedName>
        <fullName evidence="2">Uncharacterized protein</fullName>
    </submittedName>
</protein>
<dbReference type="EMBL" id="CM026423">
    <property type="protein sequence ID" value="KAG0584170.1"/>
    <property type="molecule type" value="Genomic_DNA"/>
</dbReference>
<evidence type="ECO:0000256" key="1">
    <source>
        <dbReference type="SAM" id="SignalP"/>
    </source>
</evidence>
<sequence length="55" mass="5917">MWGTLTCALEIWSLPICPFAHLMSFAQRAFVGCSGLDVNNMQASTPFSCFSGIAS</sequence>
<feature type="chain" id="PRO_5035728284" evidence="1">
    <location>
        <begin position="23"/>
        <end position="55"/>
    </location>
</feature>